<comment type="caution">
    <text evidence="2">The sequence shown here is derived from an EMBL/GenBank/DDBJ whole genome shotgun (WGS) entry which is preliminary data.</text>
</comment>
<feature type="chain" id="PRO_5045176793" evidence="1">
    <location>
        <begin position="24"/>
        <end position="144"/>
    </location>
</feature>
<reference evidence="2 3" key="1">
    <citation type="submission" date="2024-01" db="EMBL/GenBank/DDBJ databases">
        <title>Sphingobacterium tenebrionis sp. nov., a novel endophyte isolated from tenebrio molitor intestines.</title>
        <authorList>
            <person name="Zhang C."/>
        </authorList>
    </citation>
    <scope>NUCLEOTIDE SEQUENCE [LARGE SCALE GENOMIC DNA]</scope>
    <source>
        <strain evidence="2 3">PU5-4</strain>
    </source>
</reference>
<gene>
    <name evidence="2" type="ORF">VJ786_15020</name>
</gene>
<sequence length="144" mass="16136">MKKLLVLSVAIPALLSSCGNNQAAKETEDQKISQQAIEIHDEIMPQISTFDKNTVIIDSILTNLDKIKAANTALDTTNSRSELVKLKSDLEAATDNMMTWMKDYDPVNEDQAYQQKMLDRVVEMKKQFEDAAALSKTTLAPFNR</sequence>
<dbReference type="RefSeq" id="WP_099366567.1">
    <property type="nucleotide sequence ID" value="NZ_JAYLLN010000048.1"/>
</dbReference>
<dbReference type="EMBL" id="JAYLLN010000048">
    <property type="protein sequence ID" value="MEI5986214.1"/>
    <property type="molecule type" value="Genomic_DNA"/>
</dbReference>
<evidence type="ECO:0000256" key="1">
    <source>
        <dbReference type="SAM" id="SignalP"/>
    </source>
</evidence>
<feature type="signal peptide" evidence="1">
    <location>
        <begin position="1"/>
        <end position="23"/>
    </location>
</feature>
<dbReference type="Proteomes" id="UP001363035">
    <property type="component" value="Unassembled WGS sequence"/>
</dbReference>
<proteinExistence type="predicted"/>
<organism evidence="2 3">
    <name type="scientific">Sphingobacterium tenebrionis</name>
    <dbReference type="NCBI Taxonomy" id="3111775"/>
    <lineage>
        <taxon>Bacteria</taxon>
        <taxon>Pseudomonadati</taxon>
        <taxon>Bacteroidota</taxon>
        <taxon>Sphingobacteriia</taxon>
        <taxon>Sphingobacteriales</taxon>
        <taxon>Sphingobacteriaceae</taxon>
        <taxon>Sphingobacterium</taxon>
    </lineage>
</organism>
<keyword evidence="1" id="KW-0732">Signal</keyword>
<evidence type="ECO:0000313" key="3">
    <source>
        <dbReference type="Proteomes" id="UP001363035"/>
    </source>
</evidence>
<dbReference type="PROSITE" id="PS51257">
    <property type="entry name" value="PROKAR_LIPOPROTEIN"/>
    <property type="match status" value="1"/>
</dbReference>
<accession>A0ABU8I8Z4</accession>
<name>A0ABU8I8Z4_9SPHI</name>
<evidence type="ECO:0000313" key="2">
    <source>
        <dbReference type="EMBL" id="MEI5986214.1"/>
    </source>
</evidence>
<protein>
    <submittedName>
        <fullName evidence="2">Transposase</fullName>
    </submittedName>
</protein>
<keyword evidence="3" id="KW-1185">Reference proteome</keyword>